<keyword evidence="11" id="KW-0411">Iron-sulfur</keyword>
<evidence type="ECO:0000256" key="6">
    <source>
        <dbReference type="ARBA" id="ARBA00022763"/>
    </source>
</evidence>
<dbReference type="Gene3D" id="1.10.275.40">
    <property type="match status" value="1"/>
</dbReference>
<evidence type="ECO:0000256" key="7">
    <source>
        <dbReference type="ARBA" id="ARBA00022801"/>
    </source>
</evidence>
<evidence type="ECO:0000256" key="10">
    <source>
        <dbReference type="ARBA" id="ARBA00023004"/>
    </source>
</evidence>
<dbReference type="Pfam" id="PF06777">
    <property type="entry name" value="HBB"/>
    <property type="match status" value="1"/>
</dbReference>
<keyword evidence="13" id="KW-0234">DNA repair</keyword>
<evidence type="ECO:0000256" key="15">
    <source>
        <dbReference type="ARBA" id="ARBA00044969"/>
    </source>
</evidence>
<keyword evidence="3" id="KW-0004">4Fe-4S</keyword>
<proteinExistence type="inferred from homology"/>
<dbReference type="InterPro" id="IPR014013">
    <property type="entry name" value="Helic_SF1/SF2_ATP-bd_DinG/Rad3"/>
</dbReference>
<keyword evidence="9" id="KW-0067">ATP-binding</keyword>
<dbReference type="EC" id="5.6.2.3" evidence="15"/>
<dbReference type="InterPro" id="IPR010643">
    <property type="entry name" value="HBB"/>
</dbReference>
<dbReference type="RefSeq" id="WP_015504740.1">
    <property type="nucleotide sequence ID" value="NZ_CAYARL010000027.1"/>
</dbReference>
<keyword evidence="4" id="KW-0479">Metal-binding</keyword>
<evidence type="ECO:0000256" key="9">
    <source>
        <dbReference type="ARBA" id="ARBA00022840"/>
    </source>
</evidence>
<dbReference type="Pfam" id="PF13307">
    <property type="entry name" value="Helicase_C_2"/>
    <property type="match status" value="1"/>
</dbReference>
<dbReference type="InterPro" id="IPR045028">
    <property type="entry name" value="DinG/Rad3-like"/>
</dbReference>
<dbReference type="InterPro" id="IPR006555">
    <property type="entry name" value="ATP-dep_Helicase_C"/>
</dbReference>
<dbReference type="GO" id="GO:0046872">
    <property type="term" value="F:metal ion binding"/>
    <property type="evidence" value="ECO:0007669"/>
    <property type="project" value="UniProtKB-KW"/>
</dbReference>
<dbReference type="SMART" id="SM00488">
    <property type="entry name" value="DEXDc2"/>
    <property type="match status" value="1"/>
</dbReference>
<accession>A0A3G3IHL6</accession>
<dbReference type="Pfam" id="PF06733">
    <property type="entry name" value="DEAD_2"/>
    <property type="match status" value="1"/>
</dbReference>
<evidence type="ECO:0000256" key="12">
    <source>
        <dbReference type="ARBA" id="ARBA00023125"/>
    </source>
</evidence>
<dbReference type="PROSITE" id="PS51192">
    <property type="entry name" value="HELICASE_ATP_BIND_1"/>
    <property type="match status" value="1"/>
</dbReference>
<dbReference type="InterPro" id="IPR042493">
    <property type="entry name" value="XPD_DNA_FeS"/>
</dbReference>
<evidence type="ECO:0000256" key="11">
    <source>
        <dbReference type="ARBA" id="ARBA00023014"/>
    </source>
</evidence>
<evidence type="ECO:0000256" key="5">
    <source>
        <dbReference type="ARBA" id="ARBA00022741"/>
    </source>
</evidence>
<dbReference type="GO" id="GO:0016818">
    <property type="term" value="F:hydrolase activity, acting on acid anhydrides, in phosphorus-containing anhydrides"/>
    <property type="evidence" value="ECO:0007669"/>
    <property type="project" value="InterPro"/>
</dbReference>
<dbReference type="GO" id="GO:0005524">
    <property type="term" value="F:ATP binding"/>
    <property type="evidence" value="ECO:0007669"/>
    <property type="project" value="UniProtKB-KW"/>
</dbReference>
<evidence type="ECO:0000256" key="4">
    <source>
        <dbReference type="ARBA" id="ARBA00022723"/>
    </source>
</evidence>
<keyword evidence="8 19" id="KW-0347">Helicase</keyword>
<organism evidence="19 20">
    <name type="scientific">Methanomethylophilus alvi</name>
    <dbReference type="NCBI Taxonomy" id="1291540"/>
    <lineage>
        <taxon>Archaea</taxon>
        <taxon>Methanobacteriati</taxon>
        <taxon>Thermoplasmatota</taxon>
        <taxon>Thermoplasmata</taxon>
        <taxon>Methanomassiliicoccales</taxon>
        <taxon>Methanomethylophilaceae</taxon>
        <taxon>Methanomethylophilus</taxon>
    </lineage>
</organism>
<dbReference type="InterPro" id="IPR014001">
    <property type="entry name" value="Helicase_ATP-bd"/>
</dbReference>
<evidence type="ECO:0000256" key="16">
    <source>
        <dbReference type="ARBA" id="ARBA00048954"/>
    </source>
</evidence>
<dbReference type="GO" id="GO:0006281">
    <property type="term" value="P:DNA repair"/>
    <property type="evidence" value="ECO:0007669"/>
    <property type="project" value="UniProtKB-KW"/>
</dbReference>
<dbReference type="InterPro" id="IPR010614">
    <property type="entry name" value="RAD3-like_helicase_DEAD"/>
</dbReference>
<evidence type="ECO:0000256" key="1">
    <source>
        <dbReference type="ARBA" id="ARBA00001966"/>
    </source>
</evidence>
<dbReference type="Proteomes" id="UP000273278">
    <property type="component" value="Chromosome"/>
</dbReference>
<dbReference type="SMART" id="SM00487">
    <property type="entry name" value="DEXDc"/>
    <property type="match status" value="1"/>
</dbReference>
<keyword evidence="5" id="KW-0547">Nucleotide-binding</keyword>
<evidence type="ECO:0000313" key="19">
    <source>
        <dbReference type="EMBL" id="AYQ55002.1"/>
    </source>
</evidence>
<dbReference type="InterPro" id="IPR027417">
    <property type="entry name" value="P-loop_NTPase"/>
</dbReference>
<keyword evidence="10" id="KW-0408">Iron</keyword>
<dbReference type="GO" id="GO:0051539">
    <property type="term" value="F:4 iron, 4 sulfur cluster binding"/>
    <property type="evidence" value="ECO:0007669"/>
    <property type="project" value="UniProtKB-KW"/>
</dbReference>
<evidence type="ECO:0000256" key="2">
    <source>
        <dbReference type="ARBA" id="ARBA00009146"/>
    </source>
</evidence>
<keyword evidence="14" id="KW-0413">Isomerase</keyword>
<keyword evidence="12" id="KW-0238">DNA-binding</keyword>
<comment type="cofactor">
    <cofactor evidence="1">
        <name>[4Fe-4S] cluster</name>
        <dbReference type="ChEBI" id="CHEBI:49883"/>
    </cofactor>
</comment>
<comment type="similarity">
    <text evidence="2">Belongs to the helicase family. RAD3/XPD subfamily.</text>
</comment>
<gene>
    <name evidence="19" type="ORF">BKD89_04185</name>
</gene>
<dbReference type="SMART" id="SM00491">
    <property type="entry name" value="HELICc2"/>
    <property type="match status" value="1"/>
</dbReference>
<reference evidence="19 20" key="1">
    <citation type="submission" date="2016-10" db="EMBL/GenBank/DDBJ databases">
        <title>Complete genome of the TMA-utilizing, human hosted archaeon Methanomethylophilus alvus Gen. nov, sp. nov., strain Mx-05, derived from a pure culture.</title>
        <authorList>
            <person name="Brugere J.-F."/>
            <person name="Ben Hania W."/>
            <person name="Chaudhary P.P."/>
            <person name="Gaci N."/>
            <person name="Borrel G."/>
            <person name="Cao Van Tuat L."/>
            <person name="Fardeau M.-L."/>
            <person name="Harris H.M.B."/>
            <person name="O'Toole P.W."/>
            <person name="Ollivier B."/>
        </authorList>
    </citation>
    <scope>NUCLEOTIDE SEQUENCE [LARGE SCALE GENOMIC DNA]</scope>
    <source>
        <strain evidence="19 20">Mx-05</strain>
    </source>
</reference>
<dbReference type="AlphaFoldDB" id="A0A3G3IHL6"/>
<dbReference type="PANTHER" id="PTHR11472">
    <property type="entry name" value="DNA REPAIR DEAD HELICASE RAD3/XP-D SUBFAMILY MEMBER"/>
    <property type="match status" value="1"/>
</dbReference>
<dbReference type="GeneID" id="41321638"/>
<evidence type="ECO:0000256" key="8">
    <source>
        <dbReference type="ARBA" id="ARBA00022806"/>
    </source>
</evidence>
<dbReference type="Gene3D" id="3.40.50.300">
    <property type="entry name" value="P-loop containing nucleotide triphosphate hydrolases"/>
    <property type="match status" value="2"/>
</dbReference>
<evidence type="ECO:0000256" key="13">
    <source>
        <dbReference type="ARBA" id="ARBA00023204"/>
    </source>
</evidence>
<evidence type="ECO:0000259" key="17">
    <source>
        <dbReference type="PROSITE" id="PS51192"/>
    </source>
</evidence>
<evidence type="ECO:0000256" key="14">
    <source>
        <dbReference type="ARBA" id="ARBA00023235"/>
    </source>
</evidence>
<sequence length="680" mass="76077">MRTFFCPQCGNMVMPGLTHCPECGYAFDGSAPIRKVKDKPLPIIKDASQMKAPYLPYEPRPSQLQIISDIRTALDQSRHIVIESGTGTGKTITSLAGALEHAKPRGKKVVYITRTISQSDQVMKELRAISTLKPVYGITLTGRNKSCPLLQARPDFESLSPSALSTLCSDRKAKSQQNRPGGCPFFEETQHNLETVEAYCKKNFPKSDELDVYCRNINVCPYEAKKALMKDFDVVVAPYIHIIDPDIRENFLSNLDTDEKGIVLIVDEAHNIMDAVREQESFSITTRLVMSALDEAGLFKKPEVCDGVTIDAFIRSVRAAMRDIGSKYLGFNEKEKVIPADSLENSVCTALNIDRMQLTAAINRTIELGEKREEAIADTDAPSSPVLEFGRLMEAWVKSPADRYVRAVRSNEDGEYLTASCIDPTDIVRFMNALPGAVHMSGTLQPLAQYARVMGLPSNSVPRTYPSPFPAENKLVVYAKDVTTNYNDLKANPSMWSKIERMTAQMCNAVDKNILVFLPSYRLMKDIRPYMEQSVDKPLYWEESGRQRNTMRSLEAFRRGRNGVFFCVMGGSVAEGMDFPGEELCFAIIIGMPYPPPTIEMKAMKDMFDARYGSGMGWKYTSEIPAVRKIRQAIGRLIRTETDRGMAVILDNRASRNARQLEAVPSDDPVSDAVRFFSKK</sequence>
<dbReference type="Gene3D" id="1.10.30.20">
    <property type="entry name" value="Bacterial XPD DNA helicase, FeS cluster domain"/>
    <property type="match status" value="1"/>
</dbReference>
<dbReference type="PROSITE" id="PS51193">
    <property type="entry name" value="HELICASE_ATP_BIND_2"/>
    <property type="match status" value="1"/>
</dbReference>
<keyword evidence="6" id="KW-0227">DNA damage</keyword>
<feature type="domain" description="Helicase ATP-binding" evidence="17">
    <location>
        <begin position="71"/>
        <end position="292"/>
    </location>
</feature>
<dbReference type="GO" id="GO:0043139">
    <property type="term" value="F:5'-3' DNA helicase activity"/>
    <property type="evidence" value="ECO:0007669"/>
    <property type="project" value="UniProtKB-EC"/>
</dbReference>
<dbReference type="PANTHER" id="PTHR11472:SF34">
    <property type="entry name" value="REGULATOR OF TELOMERE ELONGATION HELICASE 1"/>
    <property type="match status" value="1"/>
</dbReference>
<comment type="catalytic activity">
    <reaction evidence="16">
        <text>ATP + H2O = ADP + phosphate + H(+)</text>
        <dbReference type="Rhea" id="RHEA:13065"/>
        <dbReference type="ChEBI" id="CHEBI:15377"/>
        <dbReference type="ChEBI" id="CHEBI:15378"/>
        <dbReference type="ChEBI" id="CHEBI:30616"/>
        <dbReference type="ChEBI" id="CHEBI:43474"/>
        <dbReference type="ChEBI" id="CHEBI:456216"/>
        <dbReference type="EC" id="5.6.2.3"/>
    </reaction>
</comment>
<dbReference type="GO" id="GO:0003677">
    <property type="term" value="F:DNA binding"/>
    <property type="evidence" value="ECO:0007669"/>
    <property type="project" value="UniProtKB-KW"/>
</dbReference>
<dbReference type="InterPro" id="IPR006554">
    <property type="entry name" value="Helicase-like_DEXD_c2"/>
</dbReference>
<evidence type="ECO:0000256" key="3">
    <source>
        <dbReference type="ARBA" id="ARBA00022485"/>
    </source>
</evidence>
<evidence type="ECO:0000313" key="20">
    <source>
        <dbReference type="Proteomes" id="UP000273278"/>
    </source>
</evidence>
<protein>
    <recommendedName>
        <fullName evidence="15">DNA 5'-3' helicase</fullName>
        <ecNumber evidence="15">5.6.2.3</ecNumber>
    </recommendedName>
</protein>
<keyword evidence="7" id="KW-0378">Hydrolase</keyword>
<evidence type="ECO:0000259" key="18">
    <source>
        <dbReference type="PROSITE" id="PS51193"/>
    </source>
</evidence>
<name>A0A3G3IHL6_9ARCH</name>
<dbReference type="EMBL" id="CP017686">
    <property type="protein sequence ID" value="AYQ55002.1"/>
    <property type="molecule type" value="Genomic_DNA"/>
</dbReference>
<dbReference type="SUPFAM" id="SSF52540">
    <property type="entry name" value="P-loop containing nucleoside triphosphate hydrolases"/>
    <property type="match status" value="1"/>
</dbReference>
<feature type="domain" description="Helicase ATP-binding" evidence="18">
    <location>
        <begin position="49"/>
        <end position="328"/>
    </location>
</feature>